<keyword evidence="12" id="KW-1185">Reference proteome</keyword>
<evidence type="ECO:0000256" key="3">
    <source>
        <dbReference type="ARBA" id="ARBA00022525"/>
    </source>
</evidence>
<organism evidence="10 11">
    <name type="scientific">Halolactibacillus miurensis</name>
    <dbReference type="NCBI Taxonomy" id="306541"/>
    <lineage>
        <taxon>Bacteria</taxon>
        <taxon>Bacillati</taxon>
        <taxon>Bacillota</taxon>
        <taxon>Bacilli</taxon>
        <taxon>Bacillales</taxon>
        <taxon>Bacillaceae</taxon>
        <taxon>Halolactibacillus</taxon>
    </lineage>
</organism>
<dbReference type="RefSeq" id="WP_062323039.1">
    <property type="nucleotide sequence ID" value="NZ_BJWJ01000031.1"/>
</dbReference>
<feature type="region of interest" description="Disordered" evidence="6">
    <location>
        <begin position="438"/>
        <end position="468"/>
    </location>
</feature>
<name>A0A1I6ULK1_9BACI</name>
<feature type="transmembrane region" description="Helical" evidence="7">
    <location>
        <begin position="955"/>
        <end position="976"/>
    </location>
</feature>
<protein>
    <submittedName>
        <fullName evidence="10">LPXTG-motif cell wall anchor domain-containing protein</fullName>
    </submittedName>
</protein>
<evidence type="ECO:0000313" key="11">
    <source>
        <dbReference type="Proteomes" id="UP000199139"/>
    </source>
</evidence>
<evidence type="ECO:0000313" key="10">
    <source>
        <dbReference type="EMBL" id="SFT02339.1"/>
    </source>
</evidence>
<feature type="compositionally biased region" description="Low complexity" evidence="6">
    <location>
        <begin position="902"/>
        <end position="939"/>
    </location>
</feature>
<accession>A0A1I6ULK1</accession>
<evidence type="ECO:0000256" key="4">
    <source>
        <dbReference type="ARBA" id="ARBA00022729"/>
    </source>
</evidence>
<keyword evidence="2" id="KW-0134">Cell wall</keyword>
<evidence type="ECO:0000259" key="8">
    <source>
        <dbReference type="Pfam" id="PF00746"/>
    </source>
</evidence>
<dbReference type="EMBL" id="BJWJ01000031">
    <property type="protein sequence ID" value="GEM05355.1"/>
    <property type="molecule type" value="Genomic_DNA"/>
</dbReference>
<keyword evidence="7" id="KW-0812">Transmembrane</keyword>
<dbReference type="EMBL" id="FPAI01000029">
    <property type="protein sequence ID" value="SFT02339.1"/>
    <property type="molecule type" value="Genomic_DNA"/>
</dbReference>
<reference evidence="9 12" key="2">
    <citation type="submission" date="2019-07" db="EMBL/GenBank/DDBJ databases">
        <title>Whole genome shotgun sequence of Halolactibacillus miurensis NBRC 100873.</title>
        <authorList>
            <person name="Hosoyama A."/>
            <person name="Uohara A."/>
            <person name="Ohji S."/>
            <person name="Ichikawa N."/>
        </authorList>
    </citation>
    <scope>NUCLEOTIDE SEQUENCE [LARGE SCALE GENOMIC DNA]</scope>
    <source>
        <strain evidence="9 12">NBRC 100873</strain>
    </source>
</reference>
<dbReference type="Pfam" id="PF00746">
    <property type="entry name" value="Gram_pos_anchor"/>
    <property type="match status" value="1"/>
</dbReference>
<evidence type="ECO:0000313" key="9">
    <source>
        <dbReference type="EMBL" id="GEM05355.1"/>
    </source>
</evidence>
<feature type="region of interest" description="Disordered" evidence="6">
    <location>
        <begin position="642"/>
        <end position="671"/>
    </location>
</feature>
<dbReference type="Proteomes" id="UP000321773">
    <property type="component" value="Unassembled WGS sequence"/>
</dbReference>
<dbReference type="Proteomes" id="UP000199139">
    <property type="component" value="Unassembled WGS sequence"/>
</dbReference>
<feature type="domain" description="Gram-positive cocci surface proteins LPxTG" evidence="8">
    <location>
        <begin position="946"/>
        <end position="981"/>
    </location>
</feature>
<feature type="compositionally biased region" description="Acidic residues" evidence="6">
    <location>
        <begin position="887"/>
        <end position="901"/>
    </location>
</feature>
<evidence type="ECO:0000256" key="6">
    <source>
        <dbReference type="SAM" id="MobiDB-lite"/>
    </source>
</evidence>
<sequence length="986" mass="110716">MKQKLALISGVLAISLLLPFLSPFKFSANLDSADRHQAFEQELSVRDAVYLGYPQIINAYSNSTNKLTVREAVYGYGIYHDKMDYEPFNNETTFALENDFLKASFSPEVVSTDYSLLMAFQQAAPYNIKNDQGDFVMNNVTMTPLSNHLSYFADMYERDNSVQAINRVDVSNLIARIKPGLSKTPTLVYLEDGQYREDFETKIYYDTQTGEIMFNTENNDLTFLFVDNDQPVSEFVYFSDTLYNKYYKDVGSKIFVNQIAPIVFNSTTVNKAIQVKDLIFNDQDMSLQLPTSYMNPTQRDVVELRTDLNSTYSPNADVTGIGQSVDVKLFGGTEVEVTEEDVVKDERAMNEITRFSAPLVYSMPLPDKEDDEEFYLYRNYEYTANGTEFIIREYYPVNDYDDQADHPTLSAAIYHPGNYVFVKTTKELKTIIGPNGYVYEAPEEPEEPTDPENPGNPTDPDDPEEPVPSELLIIDNDNLDTYQIVNGDIYTFDKSHVIILDEVLTQLTSGNQFRASHNGVVVSVPHALMTMPHFMGDQFNYQVKSLADKSDFNGLRLRSAVYDFTLSNSQNLYLNTFPTTEKVSMTFDVDPNQIDNPDGLKYATIARNGEIYIEDISDYSPSTETVRIEPKQTGKYVIIEEIVESDPTPDDSDDDDATDDDTTNDDEDDYEYESNAVVIENINLPTYQGGDGNLYTKNKNNIYVNNDVLEQLTNNETLTTTHDEERLTVEFPNALLTDDFFKNKKFNFTVEEKPNQAGFDVFDLKSNIYHLNIFNTGNRYNGKFPAPVTLTFDVEPTTINNPDGLRFIRLSQEGALSINPIASYDASSKKVTIKTDTFSYYAIAEVDVVADVDPNEDPDDDTTGEDDDASNDDNQTNDGSNDGNGSTDDETLPDTSDDATDDNSNSNNNDNNNGNDSDTNANANNSNSTGNVSGESNDNGSNDNILGALPNTATLMYSLMAFGLLLIVSSSLLYVISRKNKKQVKD</sequence>
<keyword evidence="3" id="KW-0964">Secreted</keyword>
<feature type="compositionally biased region" description="Acidic residues" evidence="6">
    <location>
        <begin position="849"/>
        <end position="871"/>
    </location>
</feature>
<reference evidence="10 11" key="1">
    <citation type="submission" date="2016-10" db="EMBL/GenBank/DDBJ databases">
        <authorList>
            <person name="de Groot N.N."/>
        </authorList>
    </citation>
    <scope>NUCLEOTIDE SEQUENCE [LARGE SCALE GENOMIC DNA]</scope>
    <source>
        <strain evidence="10 11">DSM 17074</strain>
    </source>
</reference>
<proteinExistence type="predicted"/>
<feature type="compositionally biased region" description="Acidic residues" evidence="6">
    <location>
        <begin position="441"/>
        <end position="450"/>
    </location>
</feature>
<dbReference type="AlphaFoldDB" id="A0A1I6ULK1"/>
<dbReference type="InterPro" id="IPR019931">
    <property type="entry name" value="LPXTG_anchor"/>
</dbReference>
<gene>
    <name evidence="9" type="ORF">HMI01_23430</name>
    <name evidence="10" type="ORF">SAMN05421668_1291</name>
</gene>
<comment type="subcellular location">
    <subcellularLocation>
        <location evidence="1">Secreted</location>
        <location evidence="1">Cell wall</location>
        <topology evidence="1">Peptidoglycan-anchor</topology>
    </subcellularLocation>
</comment>
<keyword evidence="5" id="KW-0572">Peptidoglycan-anchor</keyword>
<evidence type="ECO:0000256" key="5">
    <source>
        <dbReference type="ARBA" id="ARBA00023088"/>
    </source>
</evidence>
<evidence type="ECO:0000256" key="2">
    <source>
        <dbReference type="ARBA" id="ARBA00022512"/>
    </source>
</evidence>
<feature type="compositionally biased region" description="Low complexity" evidence="6">
    <location>
        <begin position="872"/>
        <end position="886"/>
    </location>
</feature>
<feature type="region of interest" description="Disordered" evidence="6">
    <location>
        <begin position="849"/>
        <end position="939"/>
    </location>
</feature>
<keyword evidence="7" id="KW-0472">Membrane</keyword>
<keyword evidence="4" id="KW-0732">Signal</keyword>
<dbReference type="STRING" id="306541.SAMN05421668_1291"/>
<dbReference type="OrthoDB" id="2974526at2"/>
<evidence type="ECO:0000256" key="1">
    <source>
        <dbReference type="ARBA" id="ARBA00004168"/>
    </source>
</evidence>
<evidence type="ECO:0000313" key="12">
    <source>
        <dbReference type="Proteomes" id="UP000321773"/>
    </source>
</evidence>
<evidence type="ECO:0000256" key="7">
    <source>
        <dbReference type="SAM" id="Phobius"/>
    </source>
</evidence>
<keyword evidence="7" id="KW-1133">Transmembrane helix</keyword>